<keyword evidence="1" id="KW-0547">Nucleotide-binding</keyword>
<protein>
    <submittedName>
        <fullName evidence="4">ABC transporter ATP-binding protein</fullName>
    </submittedName>
</protein>
<dbReference type="Proteomes" id="UP000594121">
    <property type="component" value="Chromosome"/>
</dbReference>
<evidence type="ECO:0000313" key="4">
    <source>
        <dbReference type="EMBL" id="QOJ79089.1"/>
    </source>
</evidence>
<feature type="domain" description="ABC transporter" evidence="3">
    <location>
        <begin position="2"/>
        <end position="216"/>
    </location>
</feature>
<dbReference type="Pfam" id="PF00005">
    <property type="entry name" value="ABC_tran"/>
    <property type="match status" value="1"/>
</dbReference>
<dbReference type="SUPFAM" id="SSF52540">
    <property type="entry name" value="P-loop containing nucleoside triphosphate hydrolases"/>
    <property type="match status" value="1"/>
</dbReference>
<accession>A0A7L9FH53</accession>
<reference evidence="4 5" key="1">
    <citation type="submission" date="2020-10" db="EMBL/GenBank/DDBJ databases">
        <title>Thermofilum lucidum 3507LT sp. nov. a novel member of Thermofilaceae family isolated from Chile hot spring, and proposal of description order Thermofilales.</title>
        <authorList>
            <person name="Zayulina K.S."/>
            <person name="Elcheninov A.G."/>
            <person name="Toshchakov S.V."/>
            <person name="Kublanov I.V."/>
        </authorList>
    </citation>
    <scope>NUCLEOTIDE SEQUENCE [LARGE SCALE GENOMIC DNA]</scope>
    <source>
        <strain evidence="4 5">3507LT</strain>
    </source>
</reference>
<keyword evidence="2 4" id="KW-0067">ATP-binding</keyword>
<evidence type="ECO:0000256" key="1">
    <source>
        <dbReference type="ARBA" id="ARBA00022741"/>
    </source>
</evidence>
<dbReference type="InterPro" id="IPR027417">
    <property type="entry name" value="P-loop_NTPase"/>
</dbReference>
<name>A0A7L9FH53_9CREN</name>
<dbReference type="GO" id="GO:0005524">
    <property type="term" value="F:ATP binding"/>
    <property type="evidence" value="ECO:0007669"/>
    <property type="project" value="UniProtKB-KW"/>
</dbReference>
<dbReference type="GeneID" id="59148445"/>
<evidence type="ECO:0000313" key="5">
    <source>
        <dbReference type="Proteomes" id="UP000594121"/>
    </source>
</evidence>
<dbReference type="PANTHER" id="PTHR43158:SF2">
    <property type="entry name" value="SKFA PEPTIDE EXPORT ATP-BINDING PROTEIN SKFE"/>
    <property type="match status" value="1"/>
</dbReference>
<keyword evidence="5" id="KW-1185">Reference proteome</keyword>
<gene>
    <name evidence="4" type="ORF">IG193_01075</name>
</gene>
<dbReference type="PROSITE" id="PS50893">
    <property type="entry name" value="ABC_TRANSPORTER_2"/>
    <property type="match status" value="1"/>
</dbReference>
<dbReference type="EMBL" id="CP062310">
    <property type="protein sequence ID" value="QOJ79089.1"/>
    <property type="molecule type" value="Genomic_DNA"/>
</dbReference>
<dbReference type="GO" id="GO:0016887">
    <property type="term" value="F:ATP hydrolysis activity"/>
    <property type="evidence" value="ECO:0007669"/>
    <property type="project" value="InterPro"/>
</dbReference>
<dbReference type="SMART" id="SM00382">
    <property type="entry name" value="AAA"/>
    <property type="match status" value="1"/>
</dbReference>
<dbReference type="RefSeq" id="WP_192819061.1">
    <property type="nucleotide sequence ID" value="NZ_CP062310.1"/>
</dbReference>
<dbReference type="KEGG" id="thel:IG193_01075"/>
<organism evidence="4 5">
    <name type="scientific">Infirmifilum lucidum</name>
    <dbReference type="NCBI Taxonomy" id="2776706"/>
    <lineage>
        <taxon>Archaea</taxon>
        <taxon>Thermoproteota</taxon>
        <taxon>Thermoprotei</taxon>
        <taxon>Thermofilales</taxon>
        <taxon>Thermofilaceae</taxon>
        <taxon>Infirmifilum</taxon>
    </lineage>
</organism>
<sequence>MLSVDSLVAGYSGNPVIGPVSFSLQRGEALLVTGPNGVGKTTLLKTIATVLKPLSGSMTLFGADIRKQRRRIFFLEERVNLPLSLTPVEYLRVIGSVYGVDADFTGLPARFGVPRGTPMSKFSQGQRRRVQLAGAYVASKSADLIILDDPLVGLDDYSVEALVPLLVSELLEQGRIVVVSTKMRELERLLSERIPGRLKILDALKYTRVAPKLGEEGARDG</sequence>
<dbReference type="PANTHER" id="PTHR43158">
    <property type="entry name" value="SKFA PEPTIDE EXPORT ATP-BINDING PROTEIN SKFE"/>
    <property type="match status" value="1"/>
</dbReference>
<dbReference type="Gene3D" id="3.40.50.300">
    <property type="entry name" value="P-loop containing nucleotide triphosphate hydrolases"/>
    <property type="match status" value="1"/>
</dbReference>
<evidence type="ECO:0000259" key="3">
    <source>
        <dbReference type="PROSITE" id="PS50893"/>
    </source>
</evidence>
<dbReference type="PROSITE" id="PS00211">
    <property type="entry name" value="ABC_TRANSPORTER_1"/>
    <property type="match status" value="1"/>
</dbReference>
<evidence type="ECO:0000256" key="2">
    <source>
        <dbReference type="ARBA" id="ARBA00022840"/>
    </source>
</evidence>
<proteinExistence type="predicted"/>
<dbReference type="InterPro" id="IPR003439">
    <property type="entry name" value="ABC_transporter-like_ATP-bd"/>
</dbReference>
<dbReference type="InterPro" id="IPR003593">
    <property type="entry name" value="AAA+_ATPase"/>
</dbReference>
<dbReference type="InterPro" id="IPR017871">
    <property type="entry name" value="ABC_transporter-like_CS"/>
</dbReference>
<dbReference type="InParanoid" id="A0A7L9FH53"/>
<dbReference type="AlphaFoldDB" id="A0A7L9FH53"/>